<feature type="compositionally biased region" description="Basic residues" evidence="1">
    <location>
        <begin position="333"/>
        <end position="344"/>
    </location>
</feature>
<sequence length="344" mass="38662">ISSLRQADDYSRSDATVEYSYLLPGESRGYWKQHSPGKWIRQAKIHGKINNEKTILIIDTGAEVSIVDTAFARKVGCYIDRSQSQECVGIGDNVYTTEWRTRIKITLGGYLVYFFDIWVGVLSGQEAILGMDYMVPAGIRLDLADGTLCLPDEVRIQLSGRRPLYSDKAQSVKLDRYLQLGVGESVELSTRLRGSGSEHDKLWVTRGDRWVPTVIKGPGKTRYLRITNVGEKELVLRQNHQVGMWLVGDRVPRIQGYVSVGSRRYLEWQNLALQATTEAGSTEAAPPETPTGPMVERPEYLTPRAILRRQDPTQVRQVEPRSKNAGVDGASRGRIRPVRRSTNT</sequence>
<proteinExistence type="predicted"/>
<dbReference type="RefSeq" id="XP_009527375.1">
    <property type="nucleotide sequence ID" value="XM_009529080.1"/>
</dbReference>
<evidence type="ECO:0008006" key="4">
    <source>
        <dbReference type="Google" id="ProtNLM"/>
    </source>
</evidence>
<feature type="region of interest" description="Disordered" evidence="1">
    <location>
        <begin position="277"/>
        <end position="344"/>
    </location>
</feature>
<name>G4ZCV9_PHYSP</name>
<dbReference type="EMBL" id="JH159154">
    <property type="protein sequence ID" value="EGZ18317.1"/>
    <property type="molecule type" value="Genomic_DNA"/>
</dbReference>
<feature type="compositionally biased region" description="Low complexity" evidence="1">
    <location>
        <begin position="277"/>
        <end position="286"/>
    </location>
</feature>
<dbReference type="GO" id="GO:0006508">
    <property type="term" value="P:proteolysis"/>
    <property type="evidence" value="ECO:0007669"/>
    <property type="project" value="InterPro"/>
</dbReference>
<evidence type="ECO:0000313" key="3">
    <source>
        <dbReference type="Proteomes" id="UP000002640"/>
    </source>
</evidence>
<dbReference type="InParanoid" id="G4ZCV9"/>
<reference evidence="2 3" key="1">
    <citation type="journal article" date="2006" name="Science">
        <title>Phytophthora genome sequences uncover evolutionary origins and mechanisms of pathogenesis.</title>
        <authorList>
            <person name="Tyler B.M."/>
            <person name="Tripathy S."/>
            <person name="Zhang X."/>
            <person name="Dehal P."/>
            <person name="Jiang R.H."/>
            <person name="Aerts A."/>
            <person name="Arredondo F.D."/>
            <person name="Baxter L."/>
            <person name="Bensasson D."/>
            <person name="Beynon J.L."/>
            <person name="Chapman J."/>
            <person name="Damasceno C.M."/>
            <person name="Dorrance A.E."/>
            <person name="Dou D."/>
            <person name="Dickerman A.W."/>
            <person name="Dubchak I.L."/>
            <person name="Garbelotto M."/>
            <person name="Gijzen M."/>
            <person name="Gordon S.G."/>
            <person name="Govers F."/>
            <person name="Grunwald N.J."/>
            <person name="Huang W."/>
            <person name="Ivors K.L."/>
            <person name="Jones R.W."/>
            <person name="Kamoun S."/>
            <person name="Krampis K."/>
            <person name="Lamour K.H."/>
            <person name="Lee M.K."/>
            <person name="McDonald W.H."/>
            <person name="Medina M."/>
            <person name="Meijer H.J."/>
            <person name="Nordberg E.K."/>
            <person name="Maclean D.J."/>
            <person name="Ospina-Giraldo M.D."/>
            <person name="Morris P.F."/>
            <person name="Phuntumart V."/>
            <person name="Putnam N.H."/>
            <person name="Rash S."/>
            <person name="Rose J.K."/>
            <person name="Sakihama Y."/>
            <person name="Salamov A.A."/>
            <person name="Savidor A."/>
            <person name="Scheuring C.F."/>
            <person name="Smith B.M."/>
            <person name="Sobral B.W."/>
            <person name="Terry A."/>
            <person name="Torto-Alalibo T.A."/>
            <person name="Win J."/>
            <person name="Xu Z."/>
            <person name="Zhang H."/>
            <person name="Grigoriev I.V."/>
            <person name="Rokhsar D.S."/>
            <person name="Boore J.L."/>
        </authorList>
    </citation>
    <scope>NUCLEOTIDE SEQUENCE [LARGE SCALE GENOMIC DNA]</scope>
    <source>
        <strain evidence="2 3">P6497</strain>
    </source>
</reference>
<dbReference type="AlphaFoldDB" id="G4ZCV9"/>
<dbReference type="Pfam" id="PF13975">
    <property type="entry name" value="gag-asp_proteas"/>
    <property type="match status" value="1"/>
</dbReference>
<dbReference type="PROSITE" id="PS00141">
    <property type="entry name" value="ASP_PROTEASE"/>
    <property type="match status" value="1"/>
</dbReference>
<dbReference type="InterPro" id="IPR021109">
    <property type="entry name" value="Peptidase_aspartic_dom_sf"/>
</dbReference>
<dbReference type="SUPFAM" id="SSF50630">
    <property type="entry name" value="Acid proteases"/>
    <property type="match status" value="1"/>
</dbReference>
<keyword evidence="3" id="KW-1185">Reference proteome</keyword>
<dbReference type="Proteomes" id="UP000002640">
    <property type="component" value="Unassembled WGS sequence"/>
</dbReference>
<dbReference type="Gene3D" id="2.40.70.10">
    <property type="entry name" value="Acid Proteases"/>
    <property type="match status" value="1"/>
</dbReference>
<accession>G4ZCV9</accession>
<evidence type="ECO:0000256" key="1">
    <source>
        <dbReference type="SAM" id="MobiDB-lite"/>
    </source>
</evidence>
<feature type="non-terminal residue" evidence="2">
    <location>
        <position position="1"/>
    </location>
</feature>
<evidence type="ECO:0000313" key="2">
    <source>
        <dbReference type="EMBL" id="EGZ18317.1"/>
    </source>
</evidence>
<dbReference type="InterPro" id="IPR001969">
    <property type="entry name" value="Aspartic_peptidase_AS"/>
</dbReference>
<gene>
    <name evidence="2" type="ORF">PHYSODRAFT_499888</name>
</gene>
<organism evidence="2 3">
    <name type="scientific">Phytophthora sojae (strain P6497)</name>
    <name type="common">Soybean stem and root rot agent</name>
    <name type="synonym">Phytophthora megasperma f. sp. glycines</name>
    <dbReference type="NCBI Taxonomy" id="1094619"/>
    <lineage>
        <taxon>Eukaryota</taxon>
        <taxon>Sar</taxon>
        <taxon>Stramenopiles</taxon>
        <taxon>Oomycota</taxon>
        <taxon>Peronosporomycetes</taxon>
        <taxon>Peronosporales</taxon>
        <taxon>Peronosporaceae</taxon>
        <taxon>Phytophthora</taxon>
    </lineage>
</organism>
<dbReference type="GeneID" id="20657762"/>
<dbReference type="CDD" id="cd05483">
    <property type="entry name" value="retropepsin_like_bacteria"/>
    <property type="match status" value="1"/>
</dbReference>
<dbReference type="KEGG" id="psoj:PHYSODRAFT_499888"/>
<protein>
    <recommendedName>
        <fullName evidence="4">Peptidase A2 domain-containing protein</fullName>
    </recommendedName>
</protein>
<dbReference type="GO" id="GO:0004190">
    <property type="term" value="F:aspartic-type endopeptidase activity"/>
    <property type="evidence" value="ECO:0007669"/>
    <property type="project" value="InterPro"/>
</dbReference>
<dbReference type="InterPro" id="IPR034122">
    <property type="entry name" value="Retropepsin-like_bacterial"/>
</dbReference>